<proteinExistence type="predicted"/>
<feature type="binding site" evidence="5">
    <location>
        <begin position="222"/>
        <end position="229"/>
    </location>
    <ligand>
        <name>ATP</name>
        <dbReference type="ChEBI" id="CHEBI:30616"/>
    </ligand>
</feature>
<dbReference type="Gene3D" id="3.40.50.300">
    <property type="entry name" value="P-loop containing nucleotide triphosphate hydrolases"/>
    <property type="match status" value="2"/>
</dbReference>
<dbReference type="PANTHER" id="PTHR11070">
    <property type="entry name" value="UVRD / RECB / PCRA DNA HELICASE FAMILY MEMBER"/>
    <property type="match status" value="1"/>
</dbReference>
<keyword evidence="4 5" id="KW-0067">ATP-binding</keyword>
<feature type="domain" description="UvrD-like helicase ATP-binding" evidence="6">
    <location>
        <begin position="201"/>
        <end position="531"/>
    </location>
</feature>
<evidence type="ECO:0000256" key="1">
    <source>
        <dbReference type="ARBA" id="ARBA00022741"/>
    </source>
</evidence>
<accession>A0ABW2F900</accession>
<dbReference type="EMBL" id="JBHTAI010000007">
    <property type="protein sequence ID" value="MFC7149456.1"/>
    <property type="molecule type" value="Genomic_DNA"/>
</dbReference>
<sequence length="684" mass="76971">MINRTEAEERAYLDATTARIRRAAEELDERIRTAGKDIVESKKYVWENRAQLDPAERAANVVDILTAIDRGESVAARRDRFRKLESSPYFGRVDFMANDRERANAYYIGVFSFGEQADPNQEIYDWRSPVASLFYDYAVGPASYIAPEGDVDGEIGLKRQYRIRQGRMEYMLESAININDEVLRKELSRASDEKMKNIAATIQKEQNEIIRNDYSHELIIQGVAGSGKTSVALHRIAFLLYRHKLTLASRNILILSPNKVFSDYISNVLPELGEEPIAELGFDDIADRELAGAGAYQTFAEQVAELTASGSASLIERIRYKTGAGFVRLLDEYADQASERFFCPADIRLDNVYVAKERIAETYGSFAGLPVKLRADRTAAAVAGRTRDQDGGRLSISEANNIKAMIRKMLKKPKLLGIYKDFYDHIGKPELLKPAKPRTLEYSDVFPLVYLKLRIEGAKEYGEVKHLVVDEMQDYTVVQYAVLSLLFKCKKTILGDVGQSVNPYSSSTVDDVRQAFPEADVVQLFRSYRSTFEIIEFARRIKPDSRIVPIERHGAPPQTIRADDADREASIIGELISQFEQAAFQTMGIVCKTQAQAEALHRQLTGSGKSVRLLDFGSDRFYEGAVVTTAHMAKGLEFDHVVVPFADGGNYRTEMDRCLLYIACTRAMHALTLTFHGTRSPLLD</sequence>
<dbReference type="Proteomes" id="UP001596378">
    <property type="component" value="Unassembled WGS sequence"/>
</dbReference>
<comment type="caution">
    <text evidence="7">The sequence shown here is derived from an EMBL/GenBank/DDBJ whole genome shotgun (WGS) entry which is preliminary data.</text>
</comment>
<dbReference type="PANTHER" id="PTHR11070:SF17">
    <property type="entry name" value="DNA HELICASE IV"/>
    <property type="match status" value="1"/>
</dbReference>
<evidence type="ECO:0000313" key="8">
    <source>
        <dbReference type="Proteomes" id="UP001596378"/>
    </source>
</evidence>
<reference evidence="8" key="1">
    <citation type="journal article" date="2019" name="Int. J. Syst. Evol. Microbiol.">
        <title>The Global Catalogue of Microorganisms (GCM) 10K type strain sequencing project: providing services to taxonomists for standard genome sequencing and annotation.</title>
        <authorList>
            <consortium name="The Broad Institute Genomics Platform"/>
            <consortium name="The Broad Institute Genome Sequencing Center for Infectious Disease"/>
            <person name="Wu L."/>
            <person name="Ma J."/>
        </authorList>
    </citation>
    <scope>NUCLEOTIDE SEQUENCE [LARGE SCALE GENOMIC DNA]</scope>
    <source>
        <strain evidence="8">KCTC 12907</strain>
    </source>
</reference>
<evidence type="ECO:0000256" key="5">
    <source>
        <dbReference type="PROSITE-ProRule" id="PRU00560"/>
    </source>
</evidence>
<gene>
    <name evidence="7" type="ORF">ACFQMJ_13035</name>
</gene>
<dbReference type="SUPFAM" id="SSF52540">
    <property type="entry name" value="P-loop containing nucleoside triphosphate hydrolases"/>
    <property type="match status" value="1"/>
</dbReference>
<name>A0ABW2F900_9BACL</name>
<evidence type="ECO:0000259" key="6">
    <source>
        <dbReference type="PROSITE" id="PS51198"/>
    </source>
</evidence>
<dbReference type="InterPro" id="IPR027785">
    <property type="entry name" value="UvrD-like_helicase_C"/>
</dbReference>
<dbReference type="InterPro" id="IPR014016">
    <property type="entry name" value="UvrD-like_ATP-bd"/>
</dbReference>
<keyword evidence="2 5" id="KW-0378">Hydrolase</keyword>
<protein>
    <submittedName>
        <fullName evidence="7">HelD family protein</fullName>
    </submittedName>
</protein>
<keyword evidence="8" id="KW-1185">Reference proteome</keyword>
<keyword evidence="3 5" id="KW-0347">Helicase</keyword>
<dbReference type="InterPro" id="IPR000212">
    <property type="entry name" value="DNA_helicase_UvrD/REP"/>
</dbReference>
<dbReference type="Pfam" id="PF13538">
    <property type="entry name" value="UvrD_C_2"/>
    <property type="match status" value="1"/>
</dbReference>
<evidence type="ECO:0000256" key="4">
    <source>
        <dbReference type="ARBA" id="ARBA00022840"/>
    </source>
</evidence>
<keyword evidence="1 5" id="KW-0547">Nucleotide-binding</keyword>
<dbReference type="RefSeq" id="WP_378051503.1">
    <property type="nucleotide sequence ID" value="NZ_JBHMDN010000034.1"/>
</dbReference>
<dbReference type="PROSITE" id="PS51198">
    <property type="entry name" value="UVRD_HELICASE_ATP_BIND"/>
    <property type="match status" value="1"/>
</dbReference>
<dbReference type="Pfam" id="PF13245">
    <property type="entry name" value="AAA_19"/>
    <property type="match status" value="1"/>
</dbReference>
<evidence type="ECO:0000313" key="7">
    <source>
        <dbReference type="EMBL" id="MFC7149456.1"/>
    </source>
</evidence>
<evidence type="ECO:0000256" key="3">
    <source>
        <dbReference type="ARBA" id="ARBA00022806"/>
    </source>
</evidence>
<dbReference type="InterPro" id="IPR027417">
    <property type="entry name" value="P-loop_NTPase"/>
</dbReference>
<evidence type="ECO:0000256" key="2">
    <source>
        <dbReference type="ARBA" id="ARBA00022801"/>
    </source>
</evidence>
<organism evidence="7 8">
    <name type="scientific">Cohnella cellulosilytica</name>
    <dbReference type="NCBI Taxonomy" id="986710"/>
    <lineage>
        <taxon>Bacteria</taxon>
        <taxon>Bacillati</taxon>
        <taxon>Bacillota</taxon>
        <taxon>Bacilli</taxon>
        <taxon>Bacillales</taxon>
        <taxon>Paenibacillaceae</taxon>
        <taxon>Cohnella</taxon>
    </lineage>
</organism>